<accession>A0A8J6TQJ6</accession>
<sequence length="200" mass="22333">MAKPKLLVKWLCASCNNGWMSRLENEAKPVMKSILDDKLKDIDISAQSTLARWALKTAMVLESIDSDRTWFYSEDERQLMGAVQSLPPRTSVWIAKCINQPNIYSAAKDLRTAPNNGGVRAYATTMAFGSLAFQIVSIKTSVAIPENVTLTYEITGGPWDQTLLQVWPAMQKSMEWPPQYGLNSEFGLDALTERLSPATR</sequence>
<evidence type="ECO:0000313" key="2">
    <source>
        <dbReference type="Proteomes" id="UP000605201"/>
    </source>
</evidence>
<proteinExistence type="predicted"/>
<dbReference type="AlphaFoldDB" id="A0A8J6TQJ6"/>
<reference evidence="1 2" key="1">
    <citation type="submission" date="2020-08" db="EMBL/GenBank/DDBJ databases">
        <title>Bridging the membrane lipid divide: bacteria of the FCB group superphylum have the potential to synthesize archaeal ether lipids.</title>
        <authorList>
            <person name="Villanueva L."/>
            <person name="Von Meijenfeldt F.A.B."/>
            <person name="Westbye A.B."/>
            <person name="Yadav S."/>
            <person name="Hopmans E.C."/>
            <person name="Dutilh B.E."/>
            <person name="Sinninghe Damste J.S."/>
        </authorList>
    </citation>
    <scope>NUCLEOTIDE SEQUENCE [LARGE SCALE GENOMIC DNA]</scope>
    <source>
        <strain evidence="1">NIOZ-UU17</strain>
    </source>
</reference>
<comment type="caution">
    <text evidence="1">The sequence shown here is derived from an EMBL/GenBank/DDBJ whole genome shotgun (WGS) entry which is preliminary data.</text>
</comment>
<evidence type="ECO:0000313" key="1">
    <source>
        <dbReference type="EMBL" id="MBC8432428.1"/>
    </source>
</evidence>
<protein>
    <submittedName>
        <fullName evidence="1">Uncharacterized protein</fullName>
    </submittedName>
</protein>
<dbReference type="Proteomes" id="UP000605201">
    <property type="component" value="Unassembled WGS sequence"/>
</dbReference>
<name>A0A8J6TQJ6_9BACT</name>
<organism evidence="1 2">
    <name type="scientific">Candidatus Desulfatibia vada</name>
    <dbReference type="NCBI Taxonomy" id="2841696"/>
    <lineage>
        <taxon>Bacteria</taxon>
        <taxon>Pseudomonadati</taxon>
        <taxon>Thermodesulfobacteriota</taxon>
        <taxon>Desulfobacteria</taxon>
        <taxon>Desulfobacterales</taxon>
        <taxon>Desulfobacterales incertae sedis</taxon>
        <taxon>Candidatus Desulfatibia</taxon>
    </lineage>
</organism>
<dbReference type="EMBL" id="JACNIG010000223">
    <property type="protein sequence ID" value="MBC8432428.1"/>
    <property type="molecule type" value="Genomic_DNA"/>
</dbReference>
<gene>
    <name evidence="1" type="ORF">H8D96_10965</name>
</gene>